<dbReference type="RefSeq" id="WP_220195561.1">
    <property type="nucleotide sequence ID" value="NZ_BNJF01000002.1"/>
</dbReference>
<dbReference type="SMART" id="SM00490">
    <property type="entry name" value="HELICc"/>
    <property type="match status" value="1"/>
</dbReference>
<feature type="compositionally biased region" description="Basic and acidic residues" evidence="7">
    <location>
        <begin position="513"/>
        <end position="569"/>
    </location>
</feature>
<dbReference type="Pfam" id="PF00271">
    <property type="entry name" value="Helicase_C"/>
    <property type="match status" value="1"/>
</dbReference>
<protein>
    <recommendedName>
        <fullName evidence="13">DEAD/DEAH box helicase</fullName>
    </recommendedName>
</protein>
<comment type="caution">
    <text evidence="11">The sequence shown here is derived from an EMBL/GenBank/DDBJ whole genome shotgun (WGS) entry which is preliminary data.</text>
</comment>
<dbReference type="PANTHER" id="PTHR47959:SF1">
    <property type="entry name" value="ATP-DEPENDENT RNA HELICASE DBPA"/>
    <property type="match status" value="1"/>
</dbReference>
<dbReference type="PROSITE" id="PS51195">
    <property type="entry name" value="Q_MOTIF"/>
    <property type="match status" value="1"/>
</dbReference>
<comment type="similarity">
    <text evidence="5">Belongs to the DEAD box helicase family.</text>
</comment>
<dbReference type="InterPro" id="IPR044742">
    <property type="entry name" value="DEAD/DEAH_RhlB"/>
</dbReference>
<organism evidence="11 12">
    <name type="scientific">Ktedonospora formicarum</name>
    <dbReference type="NCBI Taxonomy" id="2778364"/>
    <lineage>
        <taxon>Bacteria</taxon>
        <taxon>Bacillati</taxon>
        <taxon>Chloroflexota</taxon>
        <taxon>Ktedonobacteria</taxon>
        <taxon>Ktedonobacterales</taxon>
        <taxon>Ktedonobacteraceae</taxon>
        <taxon>Ktedonospora</taxon>
    </lineage>
</organism>
<dbReference type="PROSITE" id="PS51192">
    <property type="entry name" value="HELICASE_ATP_BIND_1"/>
    <property type="match status" value="1"/>
</dbReference>
<feature type="domain" description="Helicase ATP-binding" evidence="8">
    <location>
        <begin position="33"/>
        <end position="203"/>
    </location>
</feature>
<evidence type="ECO:0000313" key="12">
    <source>
        <dbReference type="Proteomes" id="UP000612362"/>
    </source>
</evidence>
<dbReference type="InterPro" id="IPR001650">
    <property type="entry name" value="Helicase_C-like"/>
</dbReference>
<keyword evidence="4" id="KW-0067">ATP-binding</keyword>
<feature type="compositionally biased region" description="Basic and acidic residues" evidence="7">
    <location>
        <begin position="408"/>
        <end position="434"/>
    </location>
</feature>
<dbReference type="InterPro" id="IPR011545">
    <property type="entry name" value="DEAD/DEAH_box_helicase_dom"/>
</dbReference>
<dbReference type="Gene3D" id="3.40.50.300">
    <property type="entry name" value="P-loop containing nucleotide triphosphate hydrolases"/>
    <property type="match status" value="2"/>
</dbReference>
<feature type="domain" description="DEAD-box RNA helicase Q" evidence="10">
    <location>
        <begin position="2"/>
        <end position="30"/>
    </location>
</feature>
<keyword evidence="12" id="KW-1185">Reference proteome</keyword>
<dbReference type="GO" id="GO:0016787">
    <property type="term" value="F:hydrolase activity"/>
    <property type="evidence" value="ECO:0007669"/>
    <property type="project" value="UniProtKB-KW"/>
</dbReference>
<keyword evidence="1" id="KW-0547">Nucleotide-binding</keyword>
<evidence type="ECO:0000259" key="9">
    <source>
        <dbReference type="PROSITE" id="PS51194"/>
    </source>
</evidence>
<dbReference type="InterPro" id="IPR027417">
    <property type="entry name" value="P-loop_NTPase"/>
</dbReference>
<dbReference type="SMART" id="SM00487">
    <property type="entry name" value="DEXDc"/>
    <property type="match status" value="1"/>
</dbReference>
<feature type="domain" description="Helicase C-terminal" evidence="9">
    <location>
        <begin position="214"/>
        <end position="384"/>
    </location>
</feature>
<reference evidence="11" key="1">
    <citation type="submission" date="2020-10" db="EMBL/GenBank/DDBJ databases">
        <title>Taxonomic study of unclassified bacteria belonging to the class Ktedonobacteria.</title>
        <authorList>
            <person name="Yabe S."/>
            <person name="Wang C.M."/>
            <person name="Zheng Y."/>
            <person name="Sakai Y."/>
            <person name="Cavaletti L."/>
            <person name="Monciardini P."/>
            <person name="Donadio S."/>
        </authorList>
    </citation>
    <scope>NUCLEOTIDE SEQUENCE</scope>
    <source>
        <strain evidence="11">SOSP1-1</strain>
    </source>
</reference>
<evidence type="ECO:0000256" key="5">
    <source>
        <dbReference type="ARBA" id="ARBA00038437"/>
    </source>
</evidence>
<feature type="region of interest" description="Disordered" evidence="7">
    <location>
        <begin position="378"/>
        <end position="616"/>
    </location>
</feature>
<dbReference type="InterPro" id="IPR014001">
    <property type="entry name" value="Helicase_ATP-bd"/>
</dbReference>
<dbReference type="GO" id="GO:0005524">
    <property type="term" value="F:ATP binding"/>
    <property type="evidence" value="ECO:0007669"/>
    <property type="project" value="UniProtKB-KW"/>
</dbReference>
<dbReference type="GO" id="GO:0005829">
    <property type="term" value="C:cytosol"/>
    <property type="evidence" value="ECO:0007669"/>
    <property type="project" value="TreeGrafter"/>
</dbReference>
<keyword evidence="3" id="KW-0347">Helicase</keyword>
<accession>A0A8J3MTQ5</accession>
<name>A0A8J3MTQ5_9CHLR</name>
<dbReference type="GO" id="GO:0003724">
    <property type="term" value="F:RNA helicase activity"/>
    <property type="evidence" value="ECO:0007669"/>
    <property type="project" value="InterPro"/>
</dbReference>
<evidence type="ECO:0000256" key="2">
    <source>
        <dbReference type="ARBA" id="ARBA00022801"/>
    </source>
</evidence>
<evidence type="ECO:0008006" key="13">
    <source>
        <dbReference type="Google" id="ProtNLM"/>
    </source>
</evidence>
<evidence type="ECO:0000256" key="6">
    <source>
        <dbReference type="PROSITE-ProRule" id="PRU00552"/>
    </source>
</evidence>
<dbReference type="AlphaFoldDB" id="A0A8J3MTQ5"/>
<dbReference type="CDD" id="cd00268">
    <property type="entry name" value="DEADc"/>
    <property type="match status" value="1"/>
</dbReference>
<evidence type="ECO:0000256" key="1">
    <source>
        <dbReference type="ARBA" id="ARBA00022741"/>
    </source>
</evidence>
<evidence type="ECO:0000259" key="10">
    <source>
        <dbReference type="PROSITE" id="PS51195"/>
    </source>
</evidence>
<gene>
    <name evidence="11" type="ORF">KSX_43290</name>
</gene>
<feature type="compositionally biased region" description="Basic and acidic residues" evidence="7">
    <location>
        <begin position="388"/>
        <end position="399"/>
    </location>
</feature>
<dbReference type="PANTHER" id="PTHR47959">
    <property type="entry name" value="ATP-DEPENDENT RNA HELICASE RHLE-RELATED"/>
    <property type="match status" value="1"/>
</dbReference>
<feature type="compositionally biased region" description="Basic residues" evidence="7">
    <location>
        <begin position="604"/>
        <end position="616"/>
    </location>
</feature>
<dbReference type="EMBL" id="BNJF01000002">
    <property type="protein sequence ID" value="GHO46166.1"/>
    <property type="molecule type" value="Genomic_DNA"/>
</dbReference>
<dbReference type="PROSITE" id="PS51194">
    <property type="entry name" value="HELICASE_CTER"/>
    <property type="match status" value="1"/>
</dbReference>
<evidence type="ECO:0000256" key="3">
    <source>
        <dbReference type="ARBA" id="ARBA00022806"/>
    </source>
</evidence>
<dbReference type="Proteomes" id="UP000612362">
    <property type="component" value="Unassembled WGS sequence"/>
</dbReference>
<keyword evidence="2" id="KW-0378">Hydrolase</keyword>
<dbReference type="Pfam" id="PF00270">
    <property type="entry name" value="DEAD"/>
    <property type="match status" value="1"/>
</dbReference>
<evidence type="ECO:0000313" key="11">
    <source>
        <dbReference type="EMBL" id="GHO46166.1"/>
    </source>
</evidence>
<dbReference type="SUPFAM" id="SSF52540">
    <property type="entry name" value="P-loop containing nucleoside triphosphate hydrolases"/>
    <property type="match status" value="1"/>
</dbReference>
<dbReference type="CDD" id="cd18787">
    <property type="entry name" value="SF2_C_DEAD"/>
    <property type="match status" value="1"/>
</dbReference>
<dbReference type="InterPro" id="IPR050079">
    <property type="entry name" value="DEAD_box_RNA_helicase"/>
</dbReference>
<feature type="compositionally biased region" description="Polar residues" evidence="7">
    <location>
        <begin position="451"/>
        <end position="463"/>
    </location>
</feature>
<evidence type="ECO:0000256" key="4">
    <source>
        <dbReference type="ARBA" id="ARBA00022840"/>
    </source>
</evidence>
<evidence type="ECO:0000259" key="8">
    <source>
        <dbReference type="PROSITE" id="PS51192"/>
    </source>
</evidence>
<proteinExistence type="inferred from homology"/>
<feature type="short sequence motif" description="Q motif" evidence="6">
    <location>
        <begin position="2"/>
        <end position="30"/>
    </location>
</feature>
<dbReference type="InterPro" id="IPR014014">
    <property type="entry name" value="RNA_helicase_DEAD_Q_motif"/>
</dbReference>
<sequence length="616" mass="68981">MPSFNDIPLQSSTRAVLASMEISEPTPIQAESIPALLAGKDLVGQSATGSGKTLAYSLPIIERLAKNRRVVQALVLVPTRELAVQVNNVLSRFASSRRLTTALLVGGRPYGSQISALRFGAQIVVGTPGRVQDHLEQGTLMLDELRMCVLDEADQMLDSGFGPVIEGILADTPDTRQMALFSATMPEWVAKIEKKFLKEPVRVTIKPAKGAESTIEQIAYQVSQDQKMAALCTLLQSTEGESSLIFGRTKYGVEKLGKQLSKLGYMVGTLHGNKSQRAREDVLMAFRRGHVQTLLATDVAARGLDIKGIHQVINYELPESSELFTHRIGRTGRMGRQGKAITLLSSSDMPKWRRMARNLGQVVALQRLAISDDATTPRVIEKPVVPTEPEREQHSEPRRPARGGRRPFAREREGFASSRQERDDFVPPVREDRPTPTANRQQRRERMQQEIATWQAETFSPSTGKRRGGRRDAESRVETVSLDEAPYIGKGRRAAARQAAAWQVEGYPLPERPYVERGRESKSERPRFEKRRESKAELPRFEKRQESQSERPHFEKRRDSRRDAGHEFMPDMVPTRRKAQPFEAAEKRQSATRSKPGTFAAGRGPRKTAPKRSVSR</sequence>
<evidence type="ECO:0000256" key="7">
    <source>
        <dbReference type="SAM" id="MobiDB-lite"/>
    </source>
</evidence>
<dbReference type="GO" id="GO:0003676">
    <property type="term" value="F:nucleic acid binding"/>
    <property type="evidence" value="ECO:0007669"/>
    <property type="project" value="InterPro"/>
</dbReference>